<dbReference type="SUPFAM" id="SSF54427">
    <property type="entry name" value="NTF2-like"/>
    <property type="match status" value="1"/>
</dbReference>
<dbReference type="Proteomes" id="UP000004508">
    <property type="component" value="Unassembled WGS sequence"/>
</dbReference>
<evidence type="ECO:0000313" key="4">
    <source>
        <dbReference type="Proteomes" id="UP000004508"/>
    </source>
</evidence>
<organism evidence="2 4">
    <name type="scientific">Ktedonobacter racemifer DSM 44963</name>
    <dbReference type="NCBI Taxonomy" id="485913"/>
    <lineage>
        <taxon>Bacteria</taxon>
        <taxon>Bacillati</taxon>
        <taxon>Chloroflexota</taxon>
        <taxon>Ktedonobacteria</taxon>
        <taxon>Ktedonobacterales</taxon>
        <taxon>Ktedonobacteraceae</taxon>
        <taxon>Ktedonobacter</taxon>
    </lineage>
</organism>
<proteinExistence type="predicted"/>
<dbReference type="EMBL" id="ADVG01000004">
    <property type="protein sequence ID" value="EFH82464.1"/>
    <property type="molecule type" value="Genomic_DNA"/>
</dbReference>
<protein>
    <recommendedName>
        <fullName evidence="1">SnoaL-like domain-containing protein</fullName>
    </recommendedName>
</protein>
<sequence>MPDATAHQLILTYVQGWITADREQILSTLDPDCVIIESYGPTYRGSDMIARWIDSWFAPGNVVTRWDITSFFATDETCFFEWNFECRHEGGLGGFEGASLARVSQGKIIHLREYAMTAPRYEWKG</sequence>
<evidence type="ECO:0000259" key="1">
    <source>
        <dbReference type="Pfam" id="PF12680"/>
    </source>
</evidence>
<name>D6U0X4_KTERA</name>
<dbReference type="InParanoid" id="D6U0X4"/>
<dbReference type="RefSeq" id="WP_007920593.1">
    <property type="nucleotide sequence ID" value="NZ_ADVG01000004.1"/>
</dbReference>
<dbReference type="Pfam" id="PF12680">
    <property type="entry name" value="SnoaL_2"/>
    <property type="match status" value="1"/>
</dbReference>
<comment type="caution">
    <text evidence="2">The sequence shown here is derived from an EMBL/GenBank/DDBJ whole genome shotgun (WGS) entry which is preliminary data.</text>
</comment>
<gene>
    <name evidence="2" type="ORF">Krac_3276</name>
    <name evidence="3" type="ORF">Krac_3962</name>
</gene>
<dbReference type="EMBL" id="ADVG01000004">
    <property type="protein sequence ID" value="EFH83050.1"/>
    <property type="molecule type" value="Genomic_DNA"/>
</dbReference>
<dbReference type="Gene3D" id="3.10.450.50">
    <property type="match status" value="1"/>
</dbReference>
<evidence type="ECO:0000313" key="3">
    <source>
        <dbReference type="EMBL" id="EFH83050.1"/>
    </source>
</evidence>
<dbReference type="OrthoDB" id="4203328at2"/>
<accession>D6U0X4</accession>
<dbReference type="InterPro" id="IPR032710">
    <property type="entry name" value="NTF2-like_dom_sf"/>
</dbReference>
<feature type="domain" description="SnoaL-like" evidence="1">
    <location>
        <begin position="12"/>
        <end position="110"/>
    </location>
</feature>
<keyword evidence="4" id="KW-1185">Reference proteome</keyword>
<reference evidence="2 4" key="1">
    <citation type="journal article" date="2011" name="Stand. Genomic Sci.">
        <title>Non-contiguous finished genome sequence and contextual data of the filamentous soil bacterium Ktedonobacter racemifer type strain (SOSP1-21).</title>
        <authorList>
            <person name="Chang Y.J."/>
            <person name="Land M."/>
            <person name="Hauser L."/>
            <person name="Chertkov O."/>
            <person name="Del Rio T.G."/>
            <person name="Nolan M."/>
            <person name="Copeland A."/>
            <person name="Tice H."/>
            <person name="Cheng J.F."/>
            <person name="Lucas S."/>
            <person name="Han C."/>
            <person name="Goodwin L."/>
            <person name="Pitluck S."/>
            <person name="Ivanova N."/>
            <person name="Ovchinikova G."/>
            <person name="Pati A."/>
            <person name="Chen A."/>
            <person name="Palaniappan K."/>
            <person name="Mavromatis K."/>
            <person name="Liolios K."/>
            <person name="Brettin T."/>
            <person name="Fiebig A."/>
            <person name="Rohde M."/>
            <person name="Abt B."/>
            <person name="Goker M."/>
            <person name="Detter J.C."/>
            <person name="Woyke T."/>
            <person name="Bristow J."/>
            <person name="Eisen J.A."/>
            <person name="Markowitz V."/>
            <person name="Hugenholtz P."/>
            <person name="Kyrpides N.C."/>
            <person name="Klenk H.P."/>
            <person name="Lapidus A."/>
        </authorList>
    </citation>
    <scope>NUCLEOTIDE SEQUENCE [LARGE SCALE GENOMIC DNA]</scope>
    <source>
        <strain evidence="4">DSM 44963</strain>
        <strain evidence="2">SOSP1-21</strain>
    </source>
</reference>
<dbReference type="AlphaFoldDB" id="D6U0X4"/>
<dbReference type="InterPro" id="IPR037401">
    <property type="entry name" value="SnoaL-like"/>
</dbReference>
<dbReference type="eggNOG" id="COG4319">
    <property type="taxonomic scope" value="Bacteria"/>
</dbReference>
<dbReference type="STRING" id="485913.Krac_3276"/>
<evidence type="ECO:0000313" key="2">
    <source>
        <dbReference type="EMBL" id="EFH82464.1"/>
    </source>
</evidence>